<feature type="transmembrane region" description="Helical" evidence="1">
    <location>
        <begin position="99"/>
        <end position="121"/>
    </location>
</feature>
<dbReference type="OrthoDB" id="3431510at2"/>
<keyword evidence="1" id="KW-1133">Transmembrane helix</keyword>
<comment type="caution">
    <text evidence="2">The sequence shown here is derived from an EMBL/GenBank/DDBJ whole genome shotgun (WGS) entry which is preliminary data.</text>
</comment>
<dbReference type="RefSeq" id="WP_048545754.1">
    <property type="nucleotide sequence ID" value="NZ_HF571038.1"/>
</dbReference>
<name>A0A077MEK8_9MICO</name>
<organism evidence="2 3">
    <name type="scientific">Nostocoides jenkinsii Ben 74</name>
    <dbReference type="NCBI Taxonomy" id="1193518"/>
    <lineage>
        <taxon>Bacteria</taxon>
        <taxon>Bacillati</taxon>
        <taxon>Actinomycetota</taxon>
        <taxon>Actinomycetes</taxon>
        <taxon>Micrococcales</taxon>
        <taxon>Intrasporangiaceae</taxon>
        <taxon>Nostocoides</taxon>
    </lineage>
</organism>
<proteinExistence type="predicted"/>
<dbReference type="STRING" id="1193518.BN13_390060"/>
<keyword evidence="1" id="KW-0812">Transmembrane</keyword>
<protein>
    <recommendedName>
        <fullName evidence="4">DUF2975 domain-containing protein</fullName>
    </recommendedName>
</protein>
<evidence type="ECO:0000313" key="3">
    <source>
        <dbReference type="Proteomes" id="UP000035720"/>
    </source>
</evidence>
<feature type="transmembrane region" description="Helical" evidence="1">
    <location>
        <begin position="133"/>
        <end position="150"/>
    </location>
</feature>
<accession>A0A077MEK8</accession>
<feature type="transmembrane region" description="Helical" evidence="1">
    <location>
        <begin position="170"/>
        <end position="190"/>
    </location>
</feature>
<evidence type="ECO:0008006" key="4">
    <source>
        <dbReference type="Google" id="ProtNLM"/>
    </source>
</evidence>
<sequence length="207" mass="21477">MNAHSTGSRTKRDWLAFDRTDRIGLTILLGAVGAGTLLSTVGASVQRWIAGDPIPLPLSTTITVPELDRAGVHYGTGDYAIDFSDAGIGARVLDLLPGVLTSAVVIGCIILFLRFMVPVGAGQPFAPAQVTRLRAIGFALMLGLPVAALAREAIDGSLIGSMDLGGLEPGFTLSLPWLPMTLGLVAALLAEAFKVGSRLSDDVEGLV</sequence>
<evidence type="ECO:0000256" key="1">
    <source>
        <dbReference type="SAM" id="Phobius"/>
    </source>
</evidence>
<keyword evidence="3" id="KW-1185">Reference proteome</keyword>
<dbReference type="Proteomes" id="UP000035720">
    <property type="component" value="Unassembled WGS sequence"/>
</dbReference>
<keyword evidence="1" id="KW-0472">Membrane</keyword>
<dbReference type="AlphaFoldDB" id="A0A077MEK8"/>
<gene>
    <name evidence="2" type="ORF">BN13_390060</name>
</gene>
<feature type="transmembrane region" description="Helical" evidence="1">
    <location>
        <begin position="25"/>
        <end position="49"/>
    </location>
</feature>
<reference evidence="2 3" key="1">
    <citation type="journal article" date="2013" name="ISME J.">
        <title>A metabolic model for members of the genus Tetrasphaera involved in enhanced biological phosphorus removal.</title>
        <authorList>
            <person name="Kristiansen R."/>
            <person name="Nguyen H.T.T."/>
            <person name="Saunders A.M."/>
            <person name="Nielsen J.L."/>
            <person name="Wimmer R."/>
            <person name="Le V.Q."/>
            <person name="McIlroy S.J."/>
            <person name="Petrovski S."/>
            <person name="Seviour R.J."/>
            <person name="Calteau A."/>
            <person name="Nielsen K.L."/>
            <person name="Nielsen P.H."/>
        </authorList>
    </citation>
    <scope>NUCLEOTIDE SEQUENCE [LARGE SCALE GENOMIC DNA]</scope>
    <source>
        <strain evidence="2 3">Ben 74</strain>
    </source>
</reference>
<evidence type="ECO:0000313" key="2">
    <source>
        <dbReference type="EMBL" id="CCI53443.1"/>
    </source>
</evidence>
<dbReference type="EMBL" id="CAJC01000149">
    <property type="protein sequence ID" value="CCI53443.1"/>
    <property type="molecule type" value="Genomic_DNA"/>
</dbReference>